<dbReference type="PANTHER" id="PTHR47152">
    <property type="entry name" value="SLR2084 PROTEIN-RELATED"/>
    <property type="match status" value="1"/>
</dbReference>
<dbReference type="PANTHER" id="PTHR47152:SF1">
    <property type="entry name" value="SLL1186 PROTEIN"/>
    <property type="match status" value="1"/>
</dbReference>
<evidence type="ECO:0000313" key="3">
    <source>
        <dbReference type="Proteomes" id="UP000218238"/>
    </source>
</evidence>
<dbReference type="Gene3D" id="3.90.1570.10">
    <property type="entry name" value="tt1808, chain A"/>
    <property type="match status" value="1"/>
</dbReference>
<sequence length="151" mass="17377">MYAVISPEKIYLPPGTVVRLLGTWQDYITLSTLRGDSSIPHIKYRPGEISLMSPLPEHGRNVNVISDVVKILLDFLGEEYDAFTPMIMDLPELRGIEPDYCFYIDNWEAISGKKRINWTVDPPPDLAIEIDVTSYTDIEDYKPYRVPEVWL</sequence>
<dbReference type="AlphaFoldDB" id="A0A2A2T9X0"/>
<feature type="non-terminal residue" evidence="2">
    <location>
        <position position="151"/>
    </location>
</feature>
<proteinExistence type="predicted"/>
<keyword evidence="3" id="KW-1185">Reference proteome</keyword>
<evidence type="ECO:0000259" key="1">
    <source>
        <dbReference type="Pfam" id="PF05685"/>
    </source>
</evidence>
<protein>
    <recommendedName>
        <fullName evidence="1">Putative restriction endonuclease domain-containing protein</fullName>
    </recommendedName>
</protein>
<comment type="caution">
    <text evidence="2">The sequence shown here is derived from an EMBL/GenBank/DDBJ whole genome shotgun (WGS) entry which is preliminary data.</text>
</comment>
<evidence type="ECO:0000313" key="2">
    <source>
        <dbReference type="EMBL" id="PAX45708.1"/>
    </source>
</evidence>
<gene>
    <name evidence="2" type="ORF">CK510_30360</name>
</gene>
<feature type="domain" description="Putative restriction endonuclease" evidence="1">
    <location>
        <begin position="24"/>
        <end position="151"/>
    </location>
</feature>
<dbReference type="OrthoDB" id="5768410at2"/>
<organism evidence="2 3">
    <name type="scientific">Brunnivagina elsteri CCALA 953</name>
    <dbReference type="NCBI Taxonomy" id="987040"/>
    <lineage>
        <taxon>Bacteria</taxon>
        <taxon>Bacillati</taxon>
        <taxon>Cyanobacteriota</taxon>
        <taxon>Cyanophyceae</taxon>
        <taxon>Nostocales</taxon>
        <taxon>Calotrichaceae</taxon>
        <taxon>Brunnivagina</taxon>
    </lineage>
</organism>
<accession>A0A2A2T9X0</accession>
<dbReference type="InterPro" id="IPR012296">
    <property type="entry name" value="Nuclease_put_TT1808"/>
</dbReference>
<dbReference type="InterPro" id="IPR008538">
    <property type="entry name" value="Uma2"/>
</dbReference>
<dbReference type="EMBL" id="NTFS01000740">
    <property type="protein sequence ID" value="PAX45708.1"/>
    <property type="molecule type" value="Genomic_DNA"/>
</dbReference>
<dbReference type="Pfam" id="PF05685">
    <property type="entry name" value="Uma2"/>
    <property type="match status" value="1"/>
</dbReference>
<name>A0A2A2T9X0_9CYAN</name>
<dbReference type="Proteomes" id="UP000218238">
    <property type="component" value="Unassembled WGS sequence"/>
</dbReference>
<dbReference type="RefSeq" id="WP_095725116.1">
    <property type="nucleotide sequence ID" value="NZ_NTFS01000740.1"/>
</dbReference>
<reference evidence="2 3" key="1">
    <citation type="submission" date="2017-08" db="EMBL/GenBank/DDBJ databases">
        <title>Draft genome sequence of filamentous cyanobacterium Calothrix elsteri CCALA 953.</title>
        <authorList>
            <person name="Gagunashvili A.N."/>
            <person name="Elster J."/>
            <person name="Andresson O.S."/>
        </authorList>
    </citation>
    <scope>NUCLEOTIDE SEQUENCE [LARGE SCALE GENOMIC DNA]</scope>
    <source>
        <strain evidence="2 3">CCALA 953</strain>
    </source>
</reference>
<dbReference type="CDD" id="cd06260">
    <property type="entry name" value="DUF820-like"/>
    <property type="match status" value="1"/>
</dbReference>